<evidence type="ECO:0000256" key="1">
    <source>
        <dbReference type="ARBA" id="ARBA00004651"/>
    </source>
</evidence>
<evidence type="ECO:0000256" key="3">
    <source>
        <dbReference type="ARBA" id="ARBA00022692"/>
    </source>
</evidence>
<evidence type="ECO:0000256" key="4">
    <source>
        <dbReference type="ARBA" id="ARBA00022989"/>
    </source>
</evidence>
<evidence type="ECO:0000259" key="7">
    <source>
        <dbReference type="Pfam" id="PF12823"/>
    </source>
</evidence>
<sequence>MNESLASKVVTAFKIVAFVEALTWVWLLIGMYGKWVGGDATAVRVPGMTHGMVFVLFVALTLAVAWLRKWDLKTLALGLLSTVPPLCSVVFEVWAQRAGKLDAPGTAAKAAEPADAIGG</sequence>
<comment type="subcellular location">
    <subcellularLocation>
        <location evidence="1">Cell membrane</location>
        <topology evidence="1">Multi-pass membrane protein</topology>
    </subcellularLocation>
</comment>
<feature type="transmembrane region" description="Helical" evidence="6">
    <location>
        <begin position="12"/>
        <end position="35"/>
    </location>
</feature>
<name>A0A3P8KC35_TSUPA</name>
<dbReference type="PANTHER" id="PTHR40077">
    <property type="entry name" value="MEMBRANE PROTEIN-RELATED"/>
    <property type="match status" value="1"/>
</dbReference>
<feature type="transmembrane region" description="Helical" evidence="6">
    <location>
        <begin position="74"/>
        <end position="95"/>
    </location>
</feature>
<keyword evidence="4 6" id="KW-1133">Transmembrane helix</keyword>
<feature type="transmembrane region" description="Helical" evidence="6">
    <location>
        <begin position="47"/>
        <end position="67"/>
    </location>
</feature>
<evidence type="ECO:0000256" key="2">
    <source>
        <dbReference type="ARBA" id="ARBA00022475"/>
    </source>
</evidence>
<dbReference type="Pfam" id="PF12823">
    <property type="entry name" value="DUF3817"/>
    <property type="match status" value="1"/>
</dbReference>
<dbReference type="OrthoDB" id="3396203at2"/>
<dbReference type="Proteomes" id="UP000271626">
    <property type="component" value="Chromosome"/>
</dbReference>
<keyword evidence="5 6" id="KW-0472">Membrane</keyword>
<evidence type="ECO:0000256" key="6">
    <source>
        <dbReference type="SAM" id="Phobius"/>
    </source>
</evidence>
<dbReference type="EMBL" id="LR131273">
    <property type="protein sequence ID" value="VDR37108.1"/>
    <property type="molecule type" value="Genomic_DNA"/>
</dbReference>
<accession>A0A3P8KC35</accession>
<evidence type="ECO:0000313" key="9">
    <source>
        <dbReference type="Proteomes" id="UP000271626"/>
    </source>
</evidence>
<gene>
    <name evidence="8" type="ORF">NCTC10741_00204</name>
</gene>
<dbReference type="NCBIfam" id="TIGR03954">
    <property type="entry name" value="integ_memb_HG"/>
    <property type="match status" value="1"/>
</dbReference>
<dbReference type="AlphaFoldDB" id="A0A3P8KC35"/>
<dbReference type="RefSeq" id="WP_126194542.1">
    <property type="nucleotide sequence ID" value="NZ_CP085954.1"/>
</dbReference>
<keyword evidence="2" id="KW-1003">Cell membrane</keyword>
<organism evidence="8 9">
    <name type="scientific">Tsukamurella paurometabola</name>
    <name type="common">Corynebacterium paurometabolum</name>
    <dbReference type="NCBI Taxonomy" id="2061"/>
    <lineage>
        <taxon>Bacteria</taxon>
        <taxon>Bacillati</taxon>
        <taxon>Actinomycetota</taxon>
        <taxon>Actinomycetes</taxon>
        <taxon>Mycobacteriales</taxon>
        <taxon>Tsukamurellaceae</taxon>
        <taxon>Tsukamurella</taxon>
    </lineage>
</organism>
<dbReference type="GO" id="GO:0005886">
    <property type="term" value="C:plasma membrane"/>
    <property type="evidence" value="ECO:0007669"/>
    <property type="project" value="UniProtKB-SubCell"/>
</dbReference>
<dbReference type="PANTHER" id="PTHR40077:SF1">
    <property type="entry name" value="MEMBRANE PROTEIN"/>
    <property type="match status" value="1"/>
</dbReference>
<keyword evidence="3 6" id="KW-0812">Transmembrane</keyword>
<feature type="domain" description="DUF3817" evidence="7">
    <location>
        <begin position="11"/>
        <end position="97"/>
    </location>
</feature>
<proteinExistence type="predicted"/>
<protein>
    <submittedName>
        <fullName evidence="8">Integral membrane protein</fullName>
    </submittedName>
</protein>
<evidence type="ECO:0000256" key="5">
    <source>
        <dbReference type="ARBA" id="ARBA00023136"/>
    </source>
</evidence>
<reference evidence="8 9" key="1">
    <citation type="submission" date="2018-12" db="EMBL/GenBank/DDBJ databases">
        <authorList>
            <consortium name="Pathogen Informatics"/>
        </authorList>
    </citation>
    <scope>NUCLEOTIDE SEQUENCE [LARGE SCALE GENOMIC DNA]</scope>
    <source>
        <strain evidence="8 9">NCTC10741</strain>
    </source>
</reference>
<evidence type="ECO:0000313" key="8">
    <source>
        <dbReference type="EMBL" id="VDR37108.1"/>
    </source>
</evidence>
<dbReference type="InterPro" id="IPR023845">
    <property type="entry name" value="DUF3817_TM"/>
</dbReference>